<reference evidence="2" key="1">
    <citation type="journal article" date="2019" name="Int. J. Syst. Evol. Microbiol.">
        <title>The Global Catalogue of Microorganisms (GCM) 10K type strain sequencing project: providing services to taxonomists for standard genome sequencing and annotation.</title>
        <authorList>
            <consortium name="The Broad Institute Genomics Platform"/>
            <consortium name="The Broad Institute Genome Sequencing Center for Infectious Disease"/>
            <person name="Wu L."/>
            <person name="Ma J."/>
        </authorList>
    </citation>
    <scope>NUCLEOTIDE SEQUENCE [LARGE SCALE GENOMIC DNA]</scope>
    <source>
        <strain evidence="2">CGMCC 4.7397</strain>
    </source>
</reference>
<comment type="caution">
    <text evidence="1">The sequence shown here is derived from an EMBL/GenBank/DDBJ whole genome shotgun (WGS) entry which is preliminary data.</text>
</comment>
<dbReference type="Proteomes" id="UP001596119">
    <property type="component" value="Unassembled WGS sequence"/>
</dbReference>
<dbReference type="EMBL" id="JBHSQK010000076">
    <property type="protein sequence ID" value="MFC5951586.1"/>
    <property type="molecule type" value="Genomic_DNA"/>
</dbReference>
<accession>A0ABW1ID45</accession>
<name>A0ABW1ID45_9PSEU</name>
<evidence type="ECO:0000313" key="2">
    <source>
        <dbReference type="Proteomes" id="UP001596119"/>
    </source>
</evidence>
<dbReference type="RefSeq" id="WP_379569674.1">
    <property type="nucleotide sequence ID" value="NZ_JBHSQK010000076.1"/>
</dbReference>
<keyword evidence="2" id="KW-1185">Reference proteome</keyword>
<evidence type="ECO:0000313" key="1">
    <source>
        <dbReference type="EMBL" id="MFC5951586.1"/>
    </source>
</evidence>
<gene>
    <name evidence="1" type="ORF">ACFQH9_25300</name>
</gene>
<sequence>MSEQVRAQLRLLHDEYVSAVNSAVEEGREDLVERLAADYPDEALRIMSEYEGVRDAA</sequence>
<proteinExistence type="predicted"/>
<protein>
    <submittedName>
        <fullName evidence="1">Uncharacterized protein</fullName>
    </submittedName>
</protein>
<organism evidence="1 2">
    <name type="scientific">Pseudonocardia lutea</name>
    <dbReference type="NCBI Taxonomy" id="2172015"/>
    <lineage>
        <taxon>Bacteria</taxon>
        <taxon>Bacillati</taxon>
        <taxon>Actinomycetota</taxon>
        <taxon>Actinomycetes</taxon>
        <taxon>Pseudonocardiales</taxon>
        <taxon>Pseudonocardiaceae</taxon>
        <taxon>Pseudonocardia</taxon>
    </lineage>
</organism>